<name>U3BDC0_AQUA1</name>
<dbReference type="Proteomes" id="UP000016560">
    <property type="component" value="Unassembled WGS sequence"/>
</dbReference>
<keyword evidence="1" id="KW-0812">Transmembrane</keyword>
<comment type="caution">
    <text evidence="2">The sequence shown here is derived from an EMBL/GenBank/DDBJ whole genome shotgun (WGS) entry which is preliminary data.</text>
</comment>
<keyword evidence="1" id="KW-0472">Membrane</keyword>
<accession>U3BDC0</accession>
<evidence type="ECO:0000313" key="2">
    <source>
        <dbReference type="EMBL" id="GAD64753.1"/>
    </source>
</evidence>
<evidence type="ECO:0000256" key="1">
    <source>
        <dbReference type="SAM" id="Phobius"/>
    </source>
</evidence>
<gene>
    <name evidence="2" type="ORF">PA6_046_00370</name>
</gene>
<reference evidence="2" key="1">
    <citation type="submission" date="2024-09" db="EMBL/GenBank/DDBJ databases">
        <title>Whole genome shotgun sequence of Pseudomonas alcaligenes NBRC 14159.</title>
        <authorList>
            <person name="Yoshida I."/>
            <person name="Hosoyama A."/>
            <person name="Tsuchikane K."/>
            <person name="Noguchi M."/>
            <person name="Hirakata S."/>
            <person name="Ando Y."/>
            <person name="Ohji S."/>
            <person name="Yamazoe A."/>
            <person name="Yamazaki S."/>
            <person name="Fujita N."/>
        </authorList>
    </citation>
    <scope>NUCLEOTIDE SEQUENCE</scope>
    <source>
        <strain evidence="2">NBRC 14159</strain>
    </source>
</reference>
<dbReference type="AlphaFoldDB" id="U3BDC0"/>
<sequence length="63" mass="7022">MQAANDDSHASDQPLEVVLHARYLLALKNHRRDGLVLGFFYGVLTTGCAWYLVPKVLALLARL</sequence>
<keyword evidence="1" id="KW-1133">Transmembrane helix</keyword>
<proteinExistence type="predicted"/>
<dbReference type="EMBL" id="BATI01000046">
    <property type="protein sequence ID" value="GAD64753.1"/>
    <property type="molecule type" value="Genomic_DNA"/>
</dbReference>
<organism evidence="2 3">
    <name type="scientific">Aquipseudomonas alcaligenes (strain ATCC 14909 / DSM 50342 / CCUG 1425 / JCM 20561 / NBRC 14159 / NCIMB 9945 / NCTC 10367 / 1577)</name>
    <name type="common">Pseudomonas alcaligenes</name>
    <dbReference type="NCBI Taxonomy" id="1215092"/>
    <lineage>
        <taxon>Bacteria</taxon>
        <taxon>Pseudomonadati</taxon>
        <taxon>Pseudomonadota</taxon>
        <taxon>Gammaproteobacteria</taxon>
        <taxon>Pseudomonadales</taxon>
        <taxon>Pseudomonadaceae</taxon>
        <taxon>Aquipseudomonas</taxon>
    </lineage>
</organism>
<evidence type="ECO:0000313" key="3">
    <source>
        <dbReference type="Proteomes" id="UP000016560"/>
    </source>
</evidence>
<feature type="transmembrane region" description="Helical" evidence="1">
    <location>
        <begin position="34"/>
        <end position="53"/>
    </location>
</feature>
<keyword evidence="3" id="KW-1185">Reference proteome</keyword>
<protein>
    <submittedName>
        <fullName evidence="2">Uncharacterized protein</fullName>
    </submittedName>
</protein>
<dbReference type="RefSeq" id="WP_021702826.1">
    <property type="nucleotide sequence ID" value="NZ_BATI01000046.1"/>
</dbReference>